<protein>
    <recommendedName>
        <fullName evidence="4">Peptidase</fullName>
    </recommendedName>
</protein>
<dbReference type="EMBL" id="MDDS01000006">
    <property type="protein sequence ID" value="ODP39262.1"/>
    <property type="molecule type" value="Genomic_DNA"/>
</dbReference>
<feature type="compositionally biased region" description="Acidic residues" evidence="1">
    <location>
        <begin position="41"/>
        <end position="50"/>
    </location>
</feature>
<dbReference type="AlphaFoldDB" id="A0A1E3LZP1"/>
<feature type="compositionally biased region" description="Low complexity" evidence="1">
    <location>
        <begin position="57"/>
        <end position="68"/>
    </location>
</feature>
<evidence type="ECO:0000313" key="2">
    <source>
        <dbReference type="EMBL" id="ODP39262.1"/>
    </source>
</evidence>
<reference evidence="2 3" key="1">
    <citation type="submission" date="2016-08" db="EMBL/GenBank/DDBJ databases">
        <title>Draft genome of the agarase producing Sphingomonas sp. MCT13.</title>
        <authorList>
            <person name="D'Andrea M.M."/>
            <person name="Rossolini G.M."/>
            <person name="Thaller M.C."/>
        </authorList>
    </citation>
    <scope>NUCLEOTIDE SEQUENCE [LARGE SCALE GENOMIC DNA]</scope>
    <source>
        <strain evidence="2 3">MCT13</strain>
    </source>
</reference>
<evidence type="ECO:0000313" key="3">
    <source>
        <dbReference type="Proteomes" id="UP000094487"/>
    </source>
</evidence>
<evidence type="ECO:0000256" key="1">
    <source>
        <dbReference type="SAM" id="MobiDB-lite"/>
    </source>
</evidence>
<name>A0A1E3LZP1_9SPHN</name>
<feature type="region of interest" description="Disordered" evidence="1">
    <location>
        <begin position="202"/>
        <end position="233"/>
    </location>
</feature>
<comment type="caution">
    <text evidence="2">The sequence shown here is derived from an EMBL/GenBank/DDBJ whole genome shotgun (WGS) entry which is preliminary data.</text>
</comment>
<organism evidence="2 3">
    <name type="scientific">Sphingomonas turrisvirgatae</name>
    <dbReference type="NCBI Taxonomy" id="1888892"/>
    <lineage>
        <taxon>Bacteria</taxon>
        <taxon>Pseudomonadati</taxon>
        <taxon>Pseudomonadota</taxon>
        <taxon>Alphaproteobacteria</taxon>
        <taxon>Sphingomonadales</taxon>
        <taxon>Sphingomonadaceae</taxon>
        <taxon>Sphingomonas</taxon>
    </lineage>
</organism>
<sequence>MTETTEAVTPADAAVDTAAAPDAGGSEGAGDESTILGGDAEGAEGEASGEEADKGGDQAAAADGPPEAYELTAPEGMTLDEETLAEADPVFRELGLSNEAAQKLVPIAAKFGERIAANAAQSANQVILNEVIAQRKEWAETAKSDPEMGGAKWDETIELSAKALDALGYPKGSPFRSFLTDSGLGNHPEMIRAMRKIGGMVSEDGDFPRGDMGAPVPKSREEILYPNDVKASA</sequence>
<feature type="compositionally biased region" description="Low complexity" evidence="1">
    <location>
        <begin position="1"/>
        <end position="23"/>
    </location>
</feature>
<proteinExistence type="predicted"/>
<gene>
    <name evidence="2" type="ORF">BFL28_10640</name>
</gene>
<dbReference type="STRING" id="1888892.BFL28_10640"/>
<dbReference type="Proteomes" id="UP000094487">
    <property type="component" value="Unassembled WGS sequence"/>
</dbReference>
<feature type="region of interest" description="Disordered" evidence="1">
    <location>
        <begin position="1"/>
        <end position="71"/>
    </location>
</feature>
<keyword evidence="3" id="KW-1185">Reference proteome</keyword>
<evidence type="ECO:0008006" key="4">
    <source>
        <dbReference type="Google" id="ProtNLM"/>
    </source>
</evidence>
<accession>A0A1E3LZP1</accession>